<name>A0A841MGP9_9BACT</name>
<dbReference type="AlphaFoldDB" id="A0A841MGP9"/>
<proteinExistence type="predicted"/>
<evidence type="ECO:0000313" key="1">
    <source>
        <dbReference type="EMBL" id="MBB6324509.1"/>
    </source>
</evidence>
<organism evidence="1 2">
    <name type="scientific">Algoriphagus iocasae</name>
    <dbReference type="NCBI Taxonomy" id="1836499"/>
    <lineage>
        <taxon>Bacteria</taxon>
        <taxon>Pseudomonadati</taxon>
        <taxon>Bacteroidota</taxon>
        <taxon>Cytophagia</taxon>
        <taxon>Cytophagales</taxon>
        <taxon>Cyclobacteriaceae</taxon>
        <taxon>Algoriphagus</taxon>
    </lineage>
</organism>
<dbReference type="Proteomes" id="UP000588604">
    <property type="component" value="Unassembled WGS sequence"/>
</dbReference>
<evidence type="ECO:0000313" key="2">
    <source>
        <dbReference type="Proteomes" id="UP000588604"/>
    </source>
</evidence>
<reference evidence="1 2" key="1">
    <citation type="submission" date="2020-08" db="EMBL/GenBank/DDBJ databases">
        <title>Genomic Encyclopedia of Type Strains, Phase IV (KMG-IV): sequencing the most valuable type-strain genomes for metagenomic binning, comparative biology and taxonomic classification.</title>
        <authorList>
            <person name="Goeker M."/>
        </authorList>
    </citation>
    <scope>NUCLEOTIDE SEQUENCE [LARGE SCALE GENOMIC DNA]</scope>
    <source>
        <strain evidence="1 2">DSM 102044</strain>
    </source>
</reference>
<dbReference type="EMBL" id="JACIJO010000001">
    <property type="protein sequence ID" value="MBB6324509.1"/>
    <property type="molecule type" value="Genomic_DNA"/>
</dbReference>
<sequence>MYKPRKSKKLKAEEVQEIYNSHGEKLTLEDATKILSEANKFCKLVVNQLLKS</sequence>
<accession>A0A841MGP9</accession>
<protein>
    <submittedName>
        <fullName evidence="1">Uncharacterized protein</fullName>
    </submittedName>
</protein>
<comment type="caution">
    <text evidence="1">The sequence shown here is derived from an EMBL/GenBank/DDBJ whole genome shotgun (WGS) entry which is preliminary data.</text>
</comment>
<gene>
    <name evidence="1" type="ORF">FHS59_000124</name>
</gene>
<keyword evidence="2" id="KW-1185">Reference proteome</keyword>